<organism evidence="1 2">
    <name type="scientific">Exiguobacterium marinum</name>
    <dbReference type="NCBI Taxonomy" id="273528"/>
    <lineage>
        <taxon>Bacteria</taxon>
        <taxon>Bacillati</taxon>
        <taxon>Bacillota</taxon>
        <taxon>Bacilli</taxon>
        <taxon>Bacillales</taxon>
        <taxon>Bacillales Family XII. Incertae Sedis</taxon>
        <taxon>Exiguobacterium</taxon>
    </lineage>
</organism>
<protein>
    <recommendedName>
        <fullName evidence="3">DUF4367 domain-containing protein</fullName>
    </recommendedName>
</protein>
<proteinExistence type="predicted"/>
<keyword evidence="2" id="KW-1185">Reference proteome</keyword>
<gene>
    <name evidence="1" type="ORF">PTI97_04310</name>
</gene>
<reference evidence="1 2" key="1">
    <citation type="submission" date="2023-02" db="EMBL/GenBank/DDBJ databases">
        <title>A bacterium isolated from plastisphere.</title>
        <authorList>
            <person name="Sun Y."/>
        </authorList>
    </citation>
    <scope>NUCLEOTIDE SEQUENCE [LARGE SCALE GENOMIC DNA]</scope>
    <source>
        <strain evidence="2">a-1</strain>
    </source>
</reference>
<evidence type="ECO:0008006" key="3">
    <source>
        <dbReference type="Google" id="ProtNLM"/>
    </source>
</evidence>
<name>A0ABY7X1L9_9BACL</name>
<sequence length="243" mass="26689">MRRIGVIGVLVLGLAGCTPSEEMEFVETGGEEIETSEWIGTLVEDVPKGTESLSDAVVHQITLQYKDGSEGHLSTNDVIYETTVEDIGLIAIAHPNQTPSFGVYHYSRDGEWVMHGMKHFGIAGVSKKIQHGLALPQGSMYIIDSEIDDSERPVKLWTLYDETQLVTILMTDAFSVGDGEPINQNADGAERYRLNQPSGNGLYYISQDKLILVTGNVSEEELLTLVDSLPDPSSESFPFHNSK</sequence>
<accession>A0ABY7X1L9</accession>
<dbReference type="PROSITE" id="PS51257">
    <property type="entry name" value="PROKAR_LIPOPROTEIN"/>
    <property type="match status" value="1"/>
</dbReference>
<dbReference type="EMBL" id="CP118099">
    <property type="protein sequence ID" value="WDH76745.1"/>
    <property type="molecule type" value="Genomic_DNA"/>
</dbReference>
<dbReference type="RefSeq" id="WP_274357325.1">
    <property type="nucleotide sequence ID" value="NZ_CP118099.1"/>
</dbReference>
<evidence type="ECO:0000313" key="1">
    <source>
        <dbReference type="EMBL" id="WDH76745.1"/>
    </source>
</evidence>
<evidence type="ECO:0000313" key="2">
    <source>
        <dbReference type="Proteomes" id="UP001213680"/>
    </source>
</evidence>
<dbReference type="Proteomes" id="UP001213680">
    <property type="component" value="Chromosome"/>
</dbReference>